<dbReference type="InterPro" id="IPR029756">
    <property type="entry name" value="MTH1187/YkoF-like"/>
</dbReference>
<evidence type="ECO:0000256" key="1">
    <source>
        <dbReference type="ARBA" id="ARBA00010272"/>
    </source>
</evidence>
<sequence>MDHKINLALQIIPQVASEQVYAVVDEAIAVIQGSGVPYRVCPFETVMEGPYDQLMDIARRAQEVCFKAGASQLLVYIKMQIRRNEDVTMEEKVGKYDAAASGDH</sequence>
<gene>
    <name evidence="3" type="ORF">F0L74_07780</name>
</gene>
<accession>A0A5B2VZT1</accession>
<feature type="domain" description="Thiamine-binding protein" evidence="2">
    <location>
        <begin position="8"/>
        <end position="96"/>
    </location>
</feature>
<evidence type="ECO:0000259" key="2">
    <source>
        <dbReference type="Pfam" id="PF01910"/>
    </source>
</evidence>
<reference evidence="3 4" key="1">
    <citation type="submission" date="2019-09" db="EMBL/GenBank/DDBJ databases">
        <title>Chitinophaga ginsengihumi sp. nov., isolated from soil of ginseng rhizosphere.</title>
        <authorList>
            <person name="Lee J."/>
        </authorList>
    </citation>
    <scope>NUCLEOTIDE SEQUENCE [LARGE SCALE GENOMIC DNA]</scope>
    <source>
        <strain evidence="3 4">BN140078</strain>
    </source>
</reference>
<dbReference type="GO" id="GO:0005829">
    <property type="term" value="C:cytosol"/>
    <property type="evidence" value="ECO:0007669"/>
    <property type="project" value="TreeGrafter"/>
</dbReference>
<dbReference type="SUPFAM" id="SSF89957">
    <property type="entry name" value="MTH1187/YkoF-like"/>
    <property type="match status" value="1"/>
</dbReference>
<keyword evidence="4" id="KW-1185">Reference proteome</keyword>
<comment type="caution">
    <text evidence="3">The sequence shown here is derived from an EMBL/GenBank/DDBJ whole genome shotgun (WGS) entry which is preliminary data.</text>
</comment>
<protein>
    <submittedName>
        <fullName evidence="3">Thiamine-binding protein</fullName>
    </submittedName>
</protein>
<reference evidence="3 4" key="2">
    <citation type="submission" date="2019-09" db="EMBL/GenBank/DDBJ databases">
        <authorList>
            <person name="Jin C."/>
        </authorList>
    </citation>
    <scope>NUCLEOTIDE SEQUENCE [LARGE SCALE GENOMIC DNA]</scope>
    <source>
        <strain evidence="3 4">BN140078</strain>
    </source>
</reference>
<dbReference type="InterPro" id="IPR051614">
    <property type="entry name" value="UPF0045_domain"/>
</dbReference>
<dbReference type="PANTHER" id="PTHR33777">
    <property type="entry name" value="UPF0045 PROTEIN ECM15"/>
    <property type="match status" value="1"/>
</dbReference>
<evidence type="ECO:0000313" key="4">
    <source>
        <dbReference type="Proteomes" id="UP000324611"/>
    </source>
</evidence>
<dbReference type="PANTHER" id="PTHR33777:SF1">
    <property type="entry name" value="UPF0045 PROTEIN ECM15"/>
    <property type="match status" value="1"/>
</dbReference>
<dbReference type="Pfam" id="PF01910">
    <property type="entry name" value="Thiamine_BP"/>
    <property type="match status" value="1"/>
</dbReference>
<dbReference type="Proteomes" id="UP000324611">
    <property type="component" value="Unassembled WGS sequence"/>
</dbReference>
<proteinExistence type="inferred from homology"/>
<organism evidence="3 4">
    <name type="scientific">Chitinophaga agrisoli</name>
    <dbReference type="NCBI Taxonomy" id="2607653"/>
    <lineage>
        <taxon>Bacteria</taxon>
        <taxon>Pseudomonadati</taxon>
        <taxon>Bacteroidota</taxon>
        <taxon>Chitinophagia</taxon>
        <taxon>Chitinophagales</taxon>
        <taxon>Chitinophagaceae</taxon>
        <taxon>Chitinophaga</taxon>
    </lineage>
</organism>
<dbReference type="Gene3D" id="3.30.70.930">
    <property type="match status" value="1"/>
</dbReference>
<dbReference type="EMBL" id="VUOC01000002">
    <property type="protein sequence ID" value="KAA2243842.1"/>
    <property type="molecule type" value="Genomic_DNA"/>
</dbReference>
<dbReference type="InterPro" id="IPR002767">
    <property type="entry name" value="Thiamine_BP"/>
</dbReference>
<comment type="similarity">
    <text evidence="1">Belongs to the UPF0045 family.</text>
</comment>
<dbReference type="AlphaFoldDB" id="A0A5B2VZT1"/>
<name>A0A5B2VZT1_9BACT</name>
<evidence type="ECO:0000313" key="3">
    <source>
        <dbReference type="EMBL" id="KAA2243842.1"/>
    </source>
</evidence>